<keyword evidence="2" id="KW-1185">Reference proteome</keyword>
<dbReference type="Proteomes" id="UP001459277">
    <property type="component" value="Unassembled WGS sequence"/>
</dbReference>
<reference evidence="1 2" key="1">
    <citation type="submission" date="2024-01" db="EMBL/GenBank/DDBJ databases">
        <title>A telomere-to-telomere, gap-free genome of sweet tea (Lithocarpus litseifolius).</title>
        <authorList>
            <person name="Zhou J."/>
        </authorList>
    </citation>
    <scope>NUCLEOTIDE SEQUENCE [LARGE SCALE GENOMIC DNA]</scope>
    <source>
        <strain evidence="1">Zhou-2022a</strain>
        <tissue evidence="1">Leaf</tissue>
    </source>
</reference>
<protein>
    <submittedName>
        <fullName evidence="1">Uncharacterized protein</fullName>
    </submittedName>
</protein>
<organism evidence="1 2">
    <name type="scientific">Lithocarpus litseifolius</name>
    <dbReference type="NCBI Taxonomy" id="425828"/>
    <lineage>
        <taxon>Eukaryota</taxon>
        <taxon>Viridiplantae</taxon>
        <taxon>Streptophyta</taxon>
        <taxon>Embryophyta</taxon>
        <taxon>Tracheophyta</taxon>
        <taxon>Spermatophyta</taxon>
        <taxon>Magnoliopsida</taxon>
        <taxon>eudicotyledons</taxon>
        <taxon>Gunneridae</taxon>
        <taxon>Pentapetalae</taxon>
        <taxon>rosids</taxon>
        <taxon>fabids</taxon>
        <taxon>Fagales</taxon>
        <taxon>Fagaceae</taxon>
        <taxon>Lithocarpus</taxon>
    </lineage>
</organism>
<accession>A0AAW2BIR4</accession>
<dbReference type="AlphaFoldDB" id="A0AAW2BIR4"/>
<comment type="caution">
    <text evidence="1">The sequence shown here is derived from an EMBL/GenBank/DDBJ whole genome shotgun (WGS) entry which is preliminary data.</text>
</comment>
<evidence type="ECO:0000313" key="1">
    <source>
        <dbReference type="EMBL" id="KAK9985821.1"/>
    </source>
</evidence>
<proteinExistence type="predicted"/>
<sequence>MRCWQLVTARYKHFGQLTLWRRAGSCRGTWRLGFNGPRHHGTHCSGILYMQAQLSLAPPIAIAIATDENEVEQAESPDESVAYNPNEVLRWVRRLESCGFDPFLVELEADGRREEVVVLRGVYLA</sequence>
<dbReference type="EMBL" id="JAZDWU010000011">
    <property type="protein sequence ID" value="KAK9985821.1"/>
    <property type="molecule type" value="Genomic_DNA"/>
</dbReference>
<evidence type="ECO:0000313" key="2">
    <source>
        <dbReference type="Proteomes" id="UP001459277"/>
    </source>
</evidence>
<gene>
    <name evidence="1" type="ORF">SO802_030772</name>
</gene>
<name>A0AAW2BIR4_9ROSI</name>